<accession>A0ABS7YN85</accession>
<keyword evidence="1" id="KW-0812">Transmembrane</keyword>
<keyword evidence="3" id="KW-1185">Reference proteome</keyword>
<sequence length="204" mass="23480">MSESEVQKTNGYDLHIAYIKYIAWLIVFIISLCTVKPVLTAFESKLPMFVDNLQSVKFGNYLELKVKDAAKQKGLKGIPEELSKLTEKEIETLLYFGPRNWSFGSYDGKFLYIHNAHQIKEFKSLEKKGFLSFSKNIDSYFKTIESKGFVKVSENDTQWKYQTQQVIPKSDYNTITASIRITKKGTQLAHAIIEVVSRELKSNK</sequence>
<feature type="transmembrane region" description="Helical" evidence="1">
    <location>
        <begin position="21"/>
        <end position="39"/>
    </location>
</feature>
<name>A0ABS7YN85_9VIBR</name>
<evidence type="ECO:0000313" key="3">
    <source>
        <dbReference type="Proteomes" id="UP001199044"/>
    </source>
</evidence>
<keyword evidence="1" id="KW-0472">Membrane</keyword>
<evidence type="ECO:0000256" key="1">
    <source>
        <dbReference type="SAM" id="Phobius"/>
    </source>
</evidence>
<proteinExistence type="predicted"/>
<dbReference type="EMBL" id="JAIWIU010000092">
    <property type="protein sequence ID" value="MCA2017131.1"/>
    <property type="molecule type" value="Genomic_DNA"/>
</dbReference>
<protein>
    <submittedName>
        <fullName evidence="2">Uncharacterized protein</fullName>
    </submittedName>
</protein>
<dbReference type="RefSeq" id="WP_068717710.1">
    <property type="nucleotide sequence ID" value="NZ_AP014636.1"/>
</dbReference>
<keyword evidence="1" id="KW-1133">Transmembrane helix</keyword>
<comment type="caution">
    <text evidence="2">The sequence shown here is derived from an EMBL/GenBank/DDBJ whole genome shotgun (WGS) entry which is preliminary data.</text>
</comment>
<reference evidence="3" key="1">
    <citation type="submission" date="2023-07" db="EMBL/GenBank/DDBJ databases">
        <title>Molecular identification of indigenous halophilic bacteria isolated from red sea cost, biodegradation of synthetic dyes and assessment of degraded metabolite toxicity.</title>
        <authorList>
            <person name="Chaieb K."/>
            <person name="Altayb H.N."/>
        </authorList>
    </citation>
    <scope>NUCLEOTIDE SEQUENCE [LARGE SCALE GENOMIC DNA]</scope>
    <source>
        <strain evidence="3">K20</strain>
    </source>
</reference>
<gene>
    <name evidence="2" type="ORF">LDJ79_13475</name>
</gene>
<evidence type="ECO:0000313" key="2">
    <source>
        <dbReference type="EMBL" id="MCA2017131.1"/>
    </source>
</evidence>
<organism evidence="2 3">
    <name type="scientific">Vibrio tritonius</name>
    <dbReference type="NCBI Taxonomy" id="1435069"/>
    <lineage>
        <taxon>Bacteria</taxon>
        <taxon>Pseudomonadati</taxon>
        <taxon>Pseudomonadota</taxon>
        <taxon>Gammaproteobacteria</taxon>
        <taxon>Vibrionales</taxon>
        <taxon>Vibrionaceae</taxon>
        <taxon>Vibrio</taxon>
    </lineage>
</organism>
<dbReference type="Proteomes" id="UP001199044">
    <property type="component" value="Unassembled WGS sequence"/>
</dbReference>